<gene>
    <name evidence="1" type="ORF">EK403_20940</name>
</gene>
<accession>A0A4Q0M4C3</accession>
<keyword evidence="2" id="KW-1185">Reference proteome</keyword>
<dbReference type="AlphaFoldDB" id="A0A4Q0M4C3"/>
<reference evidence="1 2" key="1">
    <citation type="submission" date="2018-12" db="EMBL/GenBank/DDBJ databases">
        <title>bacterium Hansschlegelia zhihuaiae S113.</title>
        <authorList>
            <person name="He J."/>
        </authorList>
    </citation>
    <scope>NUCLEOTIDE SEQUENCE [LARGE SCALE GENOMIC DNA]</scope>
    <source>
        <strain evidence="1 2">S 113</strain>
    </source>
</reference>
<evidence type="ECO:0000313" key="1">
    <source>
        <dbReference type="EMBL" id="RXF67673.1"/>
    </source>
</evidence>
<protein>
    <submittedName>
        <fullName evidence="1">Uncharacterized protein</fullName>
    </submittedName>
</protein>
<evidence type="ECO:0000313" key="2">
    <source>
        <dbReference type="Proteomes" id="UP000289708"/>
    </source>
</evidence>
<comment type="caution">
    <text evidence="1">The sequence shown here is derived from an EMBL/GenBank/DDBJ whole genome shotgun (WGS) entry which is preliminary data.</text>
</comment>
<organism evidence="1 2">
    <name type="scientific">Hansschlegelia zhihuaiae</name>
    <dbReference type="NCBI Taxonomy" id="405005"/>
    <lineage>
        <taxon>Bacteria</taxon>
        <taxon>Pseudomonadati</taxon>
        <taxon>Pseudomonadota</taxon>
        <taxon>Alphaproteobacteria</taxon>
        <taxon>Hyphomicrobiales</taxon>
        <taxon>Methylopilaceae</taxon>
        <taxon>Hansschlegelia</taxon>
    </lineage>
</organism>
<sequence>MPFRVSSGPSVGRTIIVSHSAAEALRLFRALQDEGAENVEISHLEKGELSIEEVVALAADEPTLGREATP</sequence>
<dbReference type="EMBL" id="RYFI01000031">
    <property type="protein sequence ID" value="RXF67673.1"/>
    <property type="molecule type" value="Genomic_DNA"/>
</dbReference>
<dbReference type="Proteomes" id="UP000289708">
    <property type="component" value="Unassembled WGS sequence"/>
</dbReference>
<dbReference type="OrthoDB" id="9926820at2"/>
<name>A0A4Q0M4C3_9HYPH</name>
<proteinExistence type="predicted"/>
<dbReference type="RefSeq" id="WP_128779403.1">
    <property type="nucleotide sequence ID" value="NZ_RYFI01000031.1"/>
</dbReference>